<feature type="domain" description="DUF427" evidence="1">
    <location>
        <begin position="28"/>
        <end position="119"/>
    </location>
</feature>
<organism evidence="2 3">
    <name type="scientific">Pseudaminobacter soli</name>
    <name type="common">ex Li et al. 2025</name>
    <dbReference type="NCBI Taxonomy" id="1295366"/>
    <lineage>
        <taxon>Bacteria</taxon>
        <taxon>Pseudomonadati</taxon>
        <taxon>Pseudomonadota</taxon>
        <taxon>Alphaproteobacteria</taxon>
        <taxon>Hyphomicrobiales</taxon>
        <taxon>Phyllobacteriaceae</taxon>
        <taxon>Pseudaminobacter</taxon>
    </lineage>
</organism>
<accession>A0A2P7SGE1</accession>
<dbReference type="Pfam" id="PF04248">
    <property type="entry name" value="NTP_transf_9"/>
    <property type="match status" value="1"/>
</dbReference>
<dbReference type="Gene3D" id="2.170.150.40">
    <property type="entry name" value="Domain of unknown function (DUF427)"/>
    <property type="match status" value="1"/>
</dbReference>
<dbReference type="EMBL" id="PXYL01000004">
    <property type="protein sequence ID" value="PSJ61411.1"/>
    <property type="molecule type" value="Genomic_DNA"/>
</dbReference>
<dbReference type="PANTHER" id="PTHR34310">
    <property type="entry name" value="DUF427 DOMAIN PROTEIN (AFU_ORTHOLOGUE AFUA_3G02220)"/>
    <property type="match status" value="1"/>
</dbReference>
<dbReference type="InterPro" id="IPR038694">
    <property type="entry name" value="DUF427_sf"/>
</dbReference>
<keyword evidence="3" id="KW-1185">Reference proteome</keyword>
<evidence type="ECO:0000259" key="1">
    <source>
        <dbReference type="Pfam" id="PF04248"/>
    </source>
</evidence>
<dbReference type="Proteomes" id="UP000240653">
    <property type="component" value="Unassembled WGS sequence"/>
</dbReference>
<sequence length="140" mass="16188">MAIEVLSSPGFRRNPQYHISVRRFSGIVVVTFADAVLASTTAARVLREEGHKPVYYVPFEDIYFEFLTRSDTRTHCPFKGYASHWNVTASGDAEKDVMWAYEEPYEEMKIIRNHGAFYPQKVRIDVTPKSSKNLDSHWPE</sequence>
<gene>
    <name evidence="2" type="ORF">C7I85_10130</name>
</gene>
<comment type="caution">
    <text evidence="2">The sequence shown here is derived from an EMBL/GenBank/DDBJ whole genome shotgun (WGS) entry which is preliminary data.</text>
</comment>
<dbReference type="InterPro" id="IPR007361">
    <property type="entry name" value="DUF427"/>
</dbReference>
<dbReference type="RefSeq" id="WP_106723840.1">
    <property type="nucleotide sequence ID" value="NZ_PXYL01000004.1"/>
</dbReference>
<protein>
    <recommendedName>
        <fullName evidence="1">DUF427 domain-containing protein</fullName>
    </recommendedName>
</protein>
<name>A0A2P7SGE1_9HYPH</name>
<dbReference type="PANTHER" id="PTHR34310:SF8">
    <property type="entry name" value="CONSERVED PROTEIN"/>
    <property type="match status" value="1"/>
</dbReference>
<dbReference type="AlphaFoldDB" id="A0A2P7SGE1"/>
<evidence type="ECO:0000313" key="3">
    <source>
        <dbReference type="Proteomes" id="UP000240653"/>
    </source>
</evidence>
<proteinExistence type="predicted"/>
<evidence type="ECO:0000313" key="2">
    <source>
        <dbReference type="EMBL" id="PSJ61411.1"/>
    </source>
</evidence>
<reference evidence="2 3" key="1">
    <citation type="submission" date="2018-03" db="EMBL/GenBank/DDBJ databases">
        <title>The draft genome of Mesorhizobium soli JCM 19897.</title>
        <authorList>
            <person name="Li L."/>
            <person name="Liu L."/>
            <person name="Liang L."/>
            <person name="Wang T."/>
            <person name="Zhang X."/>
        </authorList>
    </citation>
    <scope>NUCLEOTIDE SEQUENCE [LARGE SCALE GENOMIC DNA]</scope>
    <source>
        <strain evidence="2 3">JCM 19897</strain>
    </source>
</reference>
<dbReference type="OrthoDB" id="9815163at2"/>